<dbReference type="EMBL" id="JBHTCF010000014">
    <property type="protein sequence ID" value="MFC7308087.1"/>
    <property type="molecule type" value="Genomic_DNA"/>
</dbReference>
<keyword evidence="2" id="KW-1185">Reference proteome</keyword>
<gene>
    <name evidence="1" type="ORF">ACFQVC_28145</name>
</gene>
<sequence length="446" mass="48922">MPKASNTCLRQLLHEAGWSSSQLAAQIRLVARDSGYSMTCDRSTVARWLSGTRPRPPAPQLLLEALSRRLGRPVSAADAGLTRAPATAVARTWEMHPVRRLSLLTRAEVDPSQRLSLPAYSTAIVSALGLERMSQPPSPSTKQTGPLGRHRVREVDVEQMGSSTRLFAELLEAHGGGQGRTPLAAYLAYDVTQRLTSRTTENQGRQLMTRAAQLTFLLAVTCVDSGSDAHAQQYHVTAAQLAMWAGDHATHAIALRAMATHAHTLGHTTPDTLRLAERAAQAARRAPAAAQAYCQAQLAIAYAHRRDRRAAHKAITHAEHLLDRGRDTEGPFSSYPSAALHYQRGETLAALDDPHAAIRSFDASLQARSPHNRHARALTHSRLAVLLLAQGHLEESMTHWDSFLDDYPHLHSTRTAHALTVMRQHLRPHRRHPTADVLIARAARLT</sequence>
<dbReference type="CDD" id="cd00093">
    <property type="entry name" value="HTH_XRE"/>
    <property type="match status" value="1"/>
</dbReference>
<dbReference type="InterPro" id="IPR011990">
    <property type="entry name" value="TPR-like_helical_dom_sf"/>
</dbReference>
<dbReference type="Proteomes" id="UP001596523">
    <property type="component" value="Unassembled WGS sequence"/>
</dbReference>
<dbReference type="SUPFAM" id="SSF48452">
    <property type="entry name" value="TPR-like"/>
    <property type="match status" value="1"/>
</dbReference>
<comment type="caution">
    <text evidence="1">The sequence shown here is derived from an EMBL/GenBank/DDBJ whole genome shotgun (WGS) entry which is preliminary data.</text>
</comment>
<dbReference type="InterPro" id="IPR001387">
    <property type="entry name" value="Cro/C1-type_HTH"/>
</dbReference>
<dbReference type="RefSeq" id="WP_381835767.1">
    <property type="nucleotide sequence ID" value="NZ_JBHTCF010000014.1"/>
</dbReference>
<reference evidence="2" key="1">
    <citation type="journal article" date="2019" name="Int. J. Syst. Evol. Microbiol.">
        <title>The Global Catalogue of Microorganisms (GCM) 10K type strain sequencing project: providing services to taxonomists for standard genome sequencing and annotation.</title>
        <authorList>
            <consortium name="The Broad Institute Genomics Platform"/>
            <consortium name="The Broad Institute Genome Sequencing Center for Infectious Disease"/>
            <person name="Wu L."/>
            <person name="Ma J."/>
        </authorList>
    </citation>
    <scope>NUCLEOTIDE SEQUENCE [LARGE SCALE GENOMIC DNA]</scope>
    <source>
        <strain evidence="2">SYNS20</strain>
    </source>
</reference>
<evidence type="ECO:0000313" key="2">
    <source>
        <dbReference type="Proteomes" id="UP001596523"/>
    </source>
</evidence>
<evidence type="ECO:0000313" key="1">
    <source>
        <dbReference type="EMBL" id="MFC7308087.1"/>
    </source>
</evidence>
<name>A0ABW2JQS4_9ACTN</name>
<accession>A0ABW2JQS4</accession>
<dbReference type="Gene3D" id="1.25.40.10">
    <property type="entry name" value="Tetratricopeptide repeat domain"/>
    <property type="match status" value="1"/>
</dbReference>
<protein>
    <submittedName>
        <fullName evidence="1">Tol-pal system YbgF family protein</fullName>
    </submittedName>
</protein>
<proteinExistence type="predicted"/>
<organism evidence="1 2">
    <name type="scientific">Streptomyces monticola</name>
    <dbReference type="NCBI Taxonomy" id="2666263"/>
    <lineage>
        <taxon>Bacteria</taxon>
        <taxon>Bacillati</taxon>
        <taxon>Actinomycetota</taxon>
        <taxon>Actinomycetes</taxon>
        <taxon>Kitasatosporales</taxon>
        <taxon>Streptomycetaceae</taxon>
        <taxon>Streptomyces</taxon>
    </lineage>
</organism>